<feature type="compositionally biased region" description="Low complexity" evidence="1">
    <location>
        <begin position="10"/>
        <end position="26"/>
    </location>
</feature>
<organism evidence="2 3">
    <name type="scientific">Sanguibacter antarcticus</name>
    <dbReference type="NCBI Taxonomy" id="372484"/>
    <lineage>
        <taxon>Bacteria</taxon>
        <taxon>Bacillati</taxon>
        <taxon>Actinomycetota</taxon>
        <taxon>Actinomycetes</taxon>
        <taxon>Micrococcales</taxon>
        <taxon>Sanguibacteraceae</taxon>
        <taxon>Sanguibacter</taxon>
    </lineage>
</organism>
<feature type="compositionally biased region" description="Low complexity" evidence="1">
    <location>
        <begin position="96"/>
        <end position="108"/>
    </location>
</feature>
<feature type="compositionally biased region" description="Basic residues" evidence="1">
    <location>
        <begin position="263"/>
        <end position="272"/>
    </location>
</feature>
<gene>
    <name evidence="2" type="ORF">ATL42_0578</name>
</gene>
<sequence length="272" mass="30435">MPSPLLRLARSASRQHSTSSPSSPRLRPSPPSPPSVAVRRPPDGPPPAPQFSTPLCPTRSSPPPQRRPALPRPTRSGPRRRAAAGHERRARRPGTPRRLTTTRLPRSTWSPLSRRSHHGRLPTTPLHSPLAHAGHAVQAARRARPPSRRLHRAFQRHRALRWLLLSRLSSSSRLSRRRPLSRRSPASRVARPAPGGAVEPRARPARRRPRPPPSPRAPLRSPNRTVHRMLRRRRPTPGQMLQGAPRPQRALQTQTALLLQRSLRPHARAGRG</sequence>
<feature type="compositionally biased region" description="Low complexity" evidence="1">
    <location>
        <begin position="248"/>
        <end position="261"/>
    </location>
</feature>
<feature type="compositionally biased region" description="Basic residues" evidence="1">
    <location>
        <begin position="225"/>
        <end position="235"/>
    </location>
</feature>
<keyword evidence="3" id="KW-1185">Reference proteome</keyword>
<accession>A0A2A9E3C4</accession>
<evidence type="ECO:0000313" key="3">
    <source>
        <dbReference type="Proteomes" id="UP000225548"/>
    </source>
</evidence>
<dbReference type="AlphaFoldDB" id="A0A2A9E3C4"/>
<dbReference type="Proteomes" id="UP000225548">
    <property type="component" value="Unassembled WGS sequence"/>
</dbReference>
<evidence type="ECO:0000313" key="2">
    <source>
        <dbReference type="EMBL" id="PFG32732.1"/>
    </source>
</evidence>
<feature type="region of interest" description="Disordered" evidence="1">
    <location>
        <begin position="171"/>
        <end position="272"/>
    </location>
</feature>
<protein>
    <submittedName>
        <fullName evidence="2">Uncharacterized protein</fullName>
    </submittedName>
</protein>
<comment type="caution">
    <text evidence="2">The sequence shown here is derived from an EMBL/GenBank/DDBJ whole genome shotgun (WGS) entry which is preliminary data.</text>
</comment>
<dbReference type="EMBL" id="PDJG01000001">
    <property type="protein sequence ID" value="PFG32732.1"/>
    <property type="molecule type" value="Genomic_DNA"/>
</dbReference>
<name>A0A2A9E3C4_9MICO</name>
<feature type="region of interest" description="Disordered" evidence="1">
    <location>
        <begin position="1"/>
        <end position="148"/>
    </location>
</feature>
<reference evidence="2 3" key="1">
    <citation type="submission" date="2017-10" db="EMBL/GenBank/DDBJ databases">
        <title>Sequencing the genomes of 1000 actinobacteria strains.</title>
        <authorList>
            <person name="Klenk H.-P."/>
        </authorList>
    </citation>
    <scope>NUCLEOTIDE SEQUENCE [LARGE SCALE GENOMIC DNA]</scope>
    <source>
        <strain evidence="2 3">DSM 18966</strain>
    </source>
</reference>
<proteinExistence type="predicted"/>
<evidence type="ECO:0000256" key="1">
    <source>
        <dbReference type="SAM" id="MobiDB-lite"/>
    </source>
</evidence>
<feature type="compositionally biased region" description="Basic residues" evidence="1">
    <location>
        <begin position="77"/>
        <end position="95"/>
    </location>
</feature>
<feature type="compositionally biased region" description="Low complexity" evidence="1">
    <location>
        <begin position="182"/>
        <end position="199"/>
    </location>
</feature>